<accession>A0A4U8YUT1</accession>
<sequence length="308" mass="34654">MCGGMGDFIQVKESQVHYYRSVPLYCKADSGDFVLYKPKGKRINFTEDARTRPPRIYIHKRDSQAAVDELQTSFNTHLRQSLTPGGLTKVKTILCDIVSEAMAKPSENSLSQLPETIDIVFDGYGNNSLILKQLAESSTVDRSIMDHSINTMAITMLYCTHCKLSPDEARQLALAALLHDIGKTRLDPNIVITNRKLTTKEFDEYKTHAAIGHDIIKETGSFDFSISRAILEHHERLDGSGYPRGIAHIGFEAQLIGLIDSYENLTHREKTYRKIKSPFDTLNLIKHEVVTKGAFDKTLFKDLCTCLA</sequence>
<keyword evidence="3" id="KW-1185">Reference proteome</keyword>
<dbReference type="Proteomes" id="UP000507962">
    <property type="component" value="Unassembled WGS sequence"/>
</dbReference>
<evidence type="ECO:0000259" key="1">
    <source>
        <dbReference type="PROSITE" id="PS51832"/>
    </source>
</evidence>
<dbReference type="PROSITE" id="PS51832">
    <property type="entry name" value="HD_GYP"/>
    <property type="match status" value="1"/>
</dbReference>
<feature type="domain" description="HD-GYP" evidence="1">
    <location>
        <begin position="122"/>
        <end position="308"/>
    </location>
</feature>
<dbReference type="EMBL" id="CAADHO010000006">
    <property type="protein sequence ID" value="VFQ45672.1"/>
    <property type="molecule type" value="Genomic_DNA"/>
</dbReference>
<name>A0A4U8YUT1_9BACT</name>
<dbReference type="PANTHER" id="PTHR43155">
    <property type="entry name" value="CYCLIC DI-GMP PHOSPHODIESTERASE PA4108-RELATED"/>
    <property type="match status" value="1"/>
</dbReference>
<dbReference type="SMART" id="SM00471">
    <property type="entry name" value="HDc"/>
    <property type="match status" value="1"/>
</dbReference>
<dbReference type="SUPFAM" id="SSF109604">
    <property type="entry name" value="HD-domain/PDEase-like"/>
    <property type="match status" value="1"/>
</dbReference>
<evidence type="ECO:0000313" key="3">
    <source>
        <dbReference type="Proteomes" id="UP000507962"/>
    </source>
</evidence>
<organism evidence="2 3">
    <name type="scientific">Desulfoluna butyratoxydans</name>
    <dbReference type="NCBI Taxonomy" id="231438"/>
    <lineage>
        <taxon>Bacteria</taxon>
        <taxon>Pseudomonadati</taxon>
        <taxon>Thermodesulfobacteriota</taxon>
        <taxon>Desulfobacteria</taxon>
        <taxon>Desulfobacterales</taxon>
        <taxon>Desulfolunaceae</taxon>
        <taxon>Desulfoluna</taxon>
    </lineage>
</organism>
<dbReference type="AlphaFoldDB" id="A0A4U8YUT1"/>
<reference evidence="2 3" key="1">
    <citation type="submission" date="2019-03" db="EMBL/GenBank/DDBJ databases">
        <authorList>
            <person name="Nijsse B."/>
        </authorList>
    </citation>
    <scope>NUCLEOTIDE SEQUENCE [LARGE SCALE GENOMIC DNA]</scope>
    <source>
        <strain evidence="2">Desulfoluna butyratoxydans MSL71</strain>
    </source>
</reference>
<proteinExistence type="predicted"/>
<dbReference type="Gene3D" id="1.10.3210.10">
    <property type="entry name" value="Hypothetical protein af1432"/>
    <property type="match status" value="1"/>
</dbReference>
<dbReference type="Pfam" id="PF13487">
    <property type="entry name" value="HD_5"/>
    <property type="match status" value="1"/>
</dbReference>
<evidence type="ECO:0000313" key="2">
    <source>
        <dbReference type="EMBL" id="VFQ45672.1"/>
    </source>
</evidence>
<dbReference type="InterPro" id="IPR003607">
    <property type="entry name" value="HD/PDEase_dom"/>
</dbReference>
<dbReference type="InterPro" id="IPR037522">
    <property type="entry name" value="HD_GYP_dom"/>
</dbReference>
<dbReference type="CDD" id="cd00077">
    <property type="entry name" value="HDc"/>
    <property type="match status" value="1"/>
</dbReference>
<protein>
    <submittedName>
        <fullName evidence="2">Hd domain</fullName>
    </submittedName>
</protein>
<dbReference type="PANTHER" id="PTHR43155:SF2">
    <property type="entry name" value="CYCLIC DI-GMP PHOSPHODIESTERASE PA4108"/>
    <property type="match status" value="1"/>
</dbReference>
<gene>
    <name evidence="2" type="ORF">MSL71_33330</name>
</gene>